<accession>A0A9D5HGI9</accession>
<dbReference type="InterPro" id="IPR015421">
    <property type="entry name" value="PyrdxlP-dep_Trfase_major"/>
</dbReference>
<evidence type="ECO:0000256" key="5">
    <source>
        <dbReference type="ARBA" id="ARBA00022898"/>
    </source>
</evidence>
<feature type="region of interest" description="Disordered" evidence="8">
    <location>
        <begin position="1"/>
        <end position="31"/>
    </location>
</feature>
<dbReference type="PANTHER" id="PTHR45744:SF2">
    <property type="entry name" value="TYROSINE AMINOTRANSFERASE"/>
    <property type="match status" value="1"/>
</dbReference>
<dbReference type="CDD" id="cd00609">
    <property type="entry name" value="AAT_like"/>
    <property type="match status" value="1"/>
</dbReference>
<evidence type="ECO:0000256" key="3">
    <source>
        <dbReference type="ARBA" id="ARBA00022576"/>
    </source>
</evidence>
<sequence>MAPTTQITPAPANNVRDSSKTQISAAKSNPHFNKEKTSIRGLVAELLSCPNPDKPLVSLGVGDASLYPCFHQGQDSTKILTSAISSGRFVSYAPSFGLPPARRAVAEYLSWGMQQGIKEEDVYLMVGGTQAIQVCTMALAARSGANLLIPRPGFPLYEAKCGLVGIEPRFYDLVPENGWELDPAQLRAIADHNTVGLVVISPNNPCGVAYSSSHLLQIAETARDLNIPIIADEVYGHMVFGGGMFVPMASFAHIAPVITIGSLSKRWMVPGWRFGWLAFSDPYGSLKQVKKATEMLMNILCGPPCTIQGAIPSILSYTSEDFHKNVIRILESSADTLFTRLEQIEALNCYSKPRASMFMMVEVKTDLLYGIENDMDFARELMKEESVLVLPGTVLGLKNWVRIFFGVPTELATEACERIESFCKTRSLLN</sequence>
<dbReference type="GO" id="GO:0004838">
    <property type="term" value="F:L-tyrosine-2-oxoglutarate transaminase activity"/>
    <property type="evidence" value="ECO:0007669"/>
    <property type="project" value="TreeGrafter"/>
</dbReference>
<dbReference type="GO" id="GO:0006572">
    <property type="term" value="P:L-tyrosine catabolic process"/>
    <property type="evidence" value="ECO:0007669"/>
    <property type="project" value="TreeGrafter"/>
</dbReference>
<evidence type="ECO:0000256" key="4">
    <source>
        <dbReference type="ARBA" id="ARBA00022679"/>
    </source>
</evidence>
<dbReference type="EMBL" id="JAGGNH010000004">
    <property type="protein sequence ID" value="KAJ0975664.1"/>
    <property type="molecule type" value="Genomic_DNA"/>
</dbReference>
<evidence type="ECO:0000259" key="9">
    <source>
        <dbReference type="Pfam" id="PF00155"/>
    </source>
</evidence>
<dbReference type="NCBIfam" id="TIGR01265">
    <property type="entry name" value="tyr_nico_aTase"/>
    <property type="match status" value="1"/>
</dbReference>
<dbReference type="SUPFAM" id="SSF53383">
    <property type="entry name" value="PLP-dependent transferases"/>
    <property type="match status" value="1"/>
</dbReference>
<evidence type="ECO:0000313" key="11">
    <source>
        <dbReference type="Proteomes" id="UP001085076"/>
    </source>
</evidence>
<keyword evidence="3" id="KW-0032">Aminotransferase</keyword>
<reference evidence="10" key="1">
    <citation type="submission" date="2021-03" db="EMBL/GenBank/DDBJ databases">
        <authorList>
            <person name="Li Z."/>
            <person name="Yang C."/>
        </authorList>
    </citation>
    <scope>NUCLEOTIDE SEQUENCE</scope>
    <source>
        <strain evidence="10">Dzin_1.0</strain>
        <tissue evidence="10">Leaf</tissue>
    </source>
</reference>
<dbReference type="InterPro" id="IPR015424">
    <property type="entry name" value="PyrdxlP-dep_Trfase"/>
</dbReference>
<dbReference type="InterPro" id="IPR005958">
    <property type="entry name" value="TyrNic_aminoTrfase"/>
</dbReference>
<comment type="caution">
    <text evidence="10">The sequence shown here is derived from an EMBL/GenBank/DDBJ whole genome shotgun (WGS) entry which is preliminary data.</text>
</comment>
<dbReference type="PANTHER" id="PTHR45744">
    <property type="entry name" value="TYROSINE AMINOTRANSFERASE"/>
    <property type="match status" value="1"/>
</dbReference>
<dbReference type="InterPro" id="IPR015422">
    <property type="entry name" value="PyrdxlP-dep_Trfase_small"/>
</dbReference>
<feature type="modified residue" description="N6-(pyridoxal phosphate)lysine" evidence="7">
    <location>
        <position position="265"/>
    </location>
</feature>
<dbReference type="Pfam" id="PF00155">
    <property type="entry name" value="Aminotran_1_2"/>
    <property type="match status" value="1"/>
</dbReference>
<evidence type="ECO:0000256" key="1">
    <source>
        <dbReference type="ARBA" id="ARBA00001933"/>
    </source>
</evidence>
<organism evidence="10 11">
    <name type="scientific">Dioscorea zingiberensis</name>
    <dbReference type="NCBI Taxonomy" id="325984"/>
    <lineage>
        <taxon>Eukaryota</taxon>
        <taxon>Viridiplantae</taxon>
        <taxon>Streptophyta</taxon>
        <taxon>Embryophyta</taxon>
        <taxon>Tracheophyta</taxon>
        <taxon>Spermatophyta</taxon>
        <taxon>Magnoliopsida</taxon>
        <taxon>Liliopsida</taxon>
        <taxon>Dioscoreales</taxon>
        <taxon>Dioscoreaceae</taxon>
        <taxon>Dioscorea</taxon>
    </lineage>
</organism>
<comment type="cofactor">
    <cofactor evidence="1 6 7">
        <name>pyridoxal 5'-phosphate</name>
        <dbReference type="ChEBI" id="CHEBI:597326"/>
    </cofactor>
</comment>
<dbReference type="OrthoDB" id="7042322at2759"/>
<evidence type="ECO:0000256" key="8">
    <source>
        <dbReference type="SAM" id="MobiDB-lite"/>
    </source>
</evidence>
<evidence type="ECO:0000256" key="2">
    <source>
        <dbReference type="ARBA" id="ARBA00007441"/>
    </source>
</evidence>
<reference evidence="10" key="2">
    <citation type="journal article" date="2022" name="Hortic Res">
        <title>The genome of Dioscorea zingiberensis sheds light on the biosynthesis, origin and evolution of the medicinally important diosgenin saponins.</title>
        <authorList>
            <person name="Li Y."/>
            <person name="Tan C."/>
            <person name="Li Z."/>
            <person name="Guo J."/>
            <person name="Li S."/>
            <person name="Chen X."/>
            <person name="Wang C."/>
            <person name="Dai X."/>
            <person name="Yang H."/>
            <person name="Song W."/>
            <person name="Hou L."/>
            <person name="Xu J."/>
            <person name="Tong Z."/>
            <person name="Xu A."/>
            <person name="Yuan X."/>
            <person name="Wang W."/>
            <person name="Yang Q."/>
            <person name="Chen L."/>
            <person name="Sun Z."/>
            <person name="Wang K."/>
            <person name="Pan B."/>
            <person name="Chen J."/>
            <person name="Bao Y."/>
            <person name="Liu F."/>
            <person name="Qi X."/>
            <person name="Gang D.R."/>
            <person name="Wen J."/>
            <person name="Li J."/>
        </authorList>
    </citation>
    <scope>NUCLEOTIDE SEQUENCE</scope>
    <source>
        <strain evidence="10">Dzin_1.0</strain>
    </source>
</reference>
<comment type="similarity">
    <text evidence="2 6">Belongs to the class-I pyridoxal-phosphate-dependent aminotransferase family.</text>
</comment>
<gene>
    <name evidence="10" type="ORF">J5N97_017629</name>
</gene>
<dbReference type="GO" id="GO:0030170">
    <property type="term" value="F:pyridoxal phosphate binding"/>
    <property type="evidence" value="ECO:0007669"/>
    <property type="project" value="InterPro"/>
</dbReference>
<dbReference type="Gene3D" id="3.90.1150.10">
    <property type="entry name" value="Aspartate Aminotransferase, domain 1"/>
    <property type="match status" value="1"/>
</dbReference>
<keyword evidence="4" id="KW-0808">Transferase</keyword>
<evidence type="ECO:0000313" key="10">
    <source>
        <dbReference type="EMBL" id="KAJ0975664.1"/>
    </source>
</evidence>
<dbReference type="AlphaFoldDB" id="A0A9D5HGI9"/>
<dbReference type="Proteomes" id="UP001085076">
    <property type="component" value="Miscellaneous, Linkage group lg04"/>
</dbReference>
<dbReference type="InterPro" id="IPR004839">
    <property type="entry name" value="Aminotransferase_I/II_large"/>
</dbReference>
<dbReference type="PIRSF" id="PIRSF000517">
    <property type="entry name" value="Tyr_transaminase"/>
    <property type="match status" value="1"/>
</dbReference>
<evidence type="ECO:0000256" key="7">
    <source>
        <dbReference type="PIRSR" id="PIRSR000517-1"/>
    </source>
</evidence>
<keyword evidence="11" id="KW-1185">Reference proteome</keyword>
<evidence type="ECO:0000256" key="6">
    <source>
        <dbReference type="PIRNR" id="PIRNR000517"/>
    </source>
</evidence>
<keyword evidence="5 6" id="KW-0663">Pyridoxal phosphate</keyword>
<feature type="domain" description="Aminotransferase class I/classII large" evidence="9">
    <location>
        <begin position="76"/>
        <end position="419"/>
    </location>
</feature>
<proteinExistence type="inferred from homology"/>
<name>A0A9D5HGI9_9LILI</name>
<dbReference type="Gene3D" id="3.40.640.10">
    <property type="entry name" value="Type I PLP-dependent aspartate aminotransferase-like (Major domain)"/>
    <property type="match status" value="1"/>
</dbReference>
<protein>
    <recommendedName>
        <fullName evidence="9">Aminotransferase class I/classII large domain-containing protein</fullName>
    </recommendedName>
</protein>
<feature type="compositionally biased region" description="Polar residues" evidence="8">
    <location>
        <begin position="20"/>
        <end position="31"/>
    </location>
</feature>